<dbReference type="EMBL" id="BOOC01000037">
    <property type="protein sequence ID" value="GIH43327.1"/>
    <property type="molecule type" value="Genomic_DNA"/>
</dbReference>
<evidence type="ECO:0000313" key="3">
    <source>
        <dbReference type="EMBL" id="GIH43327.1"/>
    </source>
</evidence>
<keyword evidence="2" id="KW-0732">Signal</keyword>
<evidence type="ECO:0000313" key="4">
    <source>
        <dbReference type="Proteomes" id="UP000603904"/>
    </source>
</evidence>
<feature type="signal peptide" evidence="2">
    <location>
        <begin position="1"/>
        <end position="23"/>
    </location>
</feature>
<evidence type="ECO:0000256" key="1">
    <source>
        <dbReference type="SAM" id="MobiDB-lite"/>
    </source>
</evidence>
<comment type="caution">
    <text evidence="3">The sequence shown here is derived from an EMBL/GenBank/DDBJ whole genome shotgun (WGS) entry which is preliminary data.</text>
</comment>
<proteinExistence type="predicted"/>
<feature type="chain" id="PRO_5047166514" evidence="2">
    <location>
        <begin position="24"/>
        <end position="199"/>
    </location>
</feature>
<gene>
    <name evidence="3" type="ORF">Mco01_63270</name>
</gene>
<evidence type="ECO:0000256" key="2">
    <source>
        <dbReference type="SAM" id="SignalP"/>
    </source>
</evidence>
<reference evidence="3 4" key="1">
    <citation type="submission" date="2021-01" db="EMBL/GenBank/DDBJ databases">
        <title>Whole genome shotgun sequence of Microbispora corallina NBRC 16416.</title>
        <authorList>
            <person name="Komaki H."/>
            <person name="Tamura T."/>
        </authorList>
    </citation>
    <scope>NUCLEOTIDE SEQUENCE [LARGE SCALE GENOMIC DNA]</scope>
    <source>
        <strain evidence="3 4">NBRC 16416</strain>
    </source>
</reference>
<keyword evidence="4" id="KW-1185">Reference proteome</keyword>
<name>A0ABQ4G8G7_9ACTN</name>
<sequence>MAWGTGVAALVAGMCQAIGAASAATARKPVARTFFVNRRFLSDSPWRARRSSAADVTPSDACRAPEFGLSARNFLERDVDRFAWRPAKTYLPVAPPPTIRRRQISLTARRVDSMTGQRMYVRDIANFLFGASFRAYWHSAKNTERRLIVRLMRKPRFARNGAAHQPIGTKDVTTPAAGADRAPVSSSAPLSSGNAVTPS</sequence>
<organism evidence="3 4">
    <name type="scientific">Microbispora corallina</name>
    <dbReference type="NCBI Taxonomy" id="83302"/>
    <lineage>
        <taxon>Bacteria</taxon>
        <taxon>Bacillati</taxon>
        <taxon>Actinomycetota</taxon>
        <taxon>Actinomycetes</taxon>
        <taxon>Streptosporangiales</taxon>
        <taxon>Streptosporangiaceae</taxon>
        <taxon>Microbispora</taxon>
    </lineage>
</organism>
<protein>
    <submittedName>
        <fullName evidence="3">Uncharacterized protein</fullName>
    </submittedName>
</protein>
<accession>A0ABQ4G8G7</accession>
<dbReference type="Proteomes" id="UP000603904">
    <property type="component" value="Unassembled WGS sequence"/>
</dbReference>
<feature type="compositionally biased region" description="Polar residues" evidence="1">
    <location>
        <begin position="184"/>
        <end position="199"/>
    </location>
</feature>
<feature type="region of interest" description="Disordered" evidence="1">
    <location>
        <begin position="160"/>
        <end position="199"/>
    </location>
</feature>